<evidence type="ECO:0008006" key="3">
    <source>
        <dbReference type="Google" id="ProtNLM"/>
    </source>
</evidence>
<dbReference type="AlphaFoldDB" id="F8P1D9"/>
<proteinExistence type="predicted"/>
<dbReference type="OrthoDB" id="2104739at2759"/>
<name>F8P1D9_SERL9</name>
<accession>F8P1D9</accession>
<protein>
    <recommendedName>
        <fullName evidence="3">HNH nuclease domain-containing protein</fullName>
    </recommendedName>
</protein>
<dbReference type="EMBL" id="GL945436">
    <property type="protein sequence ID" value="EGO22968.1"/>
    <property type="molecule type" value="Genomic_DNA"/>
</dbReference>
<evidence type="ECO:0000313" key="2">
    <source>
        <dbReference type="EMBL" id="EGO22968.1"/>
    </source>
</evidence>
<dbReference type="GeneID" id="18815243"/>
<organism>
    <name type="scientific">Serpula lacrymans var. lacrymans (strain S7.9)</name>
    <name type="common">Dry rot fungus</name>
    <dbReference type="NCBI Taxonomy" id="578457"/>
    <lineage>
        <taxon>Eukaryota</taxon>
        <taxon>Fungi</taxon>
        <taxon>Dikarya</taxon>
        <taxon>Basidiomycota</taxon>
        <taxon>Agaricomycotina</taxon>
        <taxon>Agaricomycetes</taxon>
        <taxon>Agaricomycetidae</taxon>
        <taxon>Boletales</taxon>
        <taxon>Coniophorineae</taxon>
        <taxon>Serpulaceae</taxon>
        <taxon>Serpula</taxon>
    </lineage>
</organism>
<evidence type="ECO:0000256" key="1">
    <source>
        <dbReference type="SAM" id="MobiDB-lite"/>
    </source>
</evidence>
<feature type="region of interest" description="Disordered" evidence="1">
    <location>
        <begin position="265"/>
        <end position="285"/>
    </location>
</feature>
<dbReference type="KEGG" id="sla:SERLADRAFT_439733"/>
<dbReference type="HOGENOM" id="CLU_060365_0_0_1"/>
<sequence length="363" mass="40520">MDIPSAASLQFIDKVDTLLDTSSLTTPQLVLYATESIHFLSSQPDSVRLYLGLDLSHLLHAMLDASDICGEGSTRYTACSIIACDHEHVGKRLLVSLGQTWLSHFLWVVKANDSEVNPLLAKQVLVRDAHQCVATKWYDQNHTPSAYIGPRAIVKTCHIVRPIVGIYKAIATENAGNEEYLSHIVTWHIIKNYSNLPETSINTLDFGMQEAQNGISLELYAYHGFANYEWCLTHIKEDEYDITIMGTLNPFILPPPSISISFKGRQRRKSKEKCGDTQRETCGGHRRSLSNETIVSEGSSTDESKPCRVGTSIRKRQVARPNAHFLAFHAAICNVLHQSGARDLLNKLLRMNSNSTDSPHVLH</sequence>
<dbReference type="RefSeq" id="XP_007320208.1">
    <property type="nucleotide sequence ID" value="XM_007320146.1"/>
</dbReference>
<reference evidence="2" key="1">
    <citation type="submission" date="2011-04" db="EMBL/GenBank/DDBJ databases">
        <title>Evolution of plant cell wall degrading machinery underlies the functional diversity of forest fungi.</title>
        <authorList>
            <consortium name="US DOE Joint Genome Institute (JGI-PGF)"/>
            <person name="Eastwood D.C."/>
            <person name="Floudas D."/>
            <person name="Binder M."/>
            <person name="Majcherczyk A."/>
            <person name="Schneider P."/>
            <person name="Aerts A."/>
            <person name="Asiegbu F.O."/>
            <person name="Baker S.E."/>
            <person name="Barry K."/>
            <person name="Bendiksby M."/>
            <person name="Blumentritt M."/>
            <person name="Coutinho P.M."/>
            <person name="Cullen D."/>
            <person name="Cullen D."/>
            <person name="Gathman A."/>
            <person name="Goodell B."/>
            <person name="Henrissat B."/>
            <person name="Ihrmark K."/>
            <person name="Kauserud H."/>
            <person name="Kohler A."/>
            <person name="LaButti K."/>
            <person name="Lapidus A."/>
            <person name="Lavin J.L."/>
            <person name="Lee Y.-H."/>
            <person name="Lindquist E."/>
            <person name="Lilly W."/>
            <person name="Lucas S."/>
            <person name="Morin E."/>
            <person name="Murat C."/>
            <person name="Oguiza J.A."/>
            <person name="Park J."/>
            <person name="Pisabarro A.G."/>
            <person name="Riley R."/>
            <person name="Rosling A."/>
            <person name="Salamov A."/>
            <person name="Schmidt O."/>
            <person name="Schmutz J."/>
            <person name="Skrede I."/>
            <person name="Stenlid J."/>
            <person name="Wiebenga A."/>
            <person name="Xie X."/>
            <person name="Kues U."/>
            <person name="Hibbett D.S."/>
            <person name="Hoffmeister D."/>
            <person name="Hogberg N."/>
            <person name="Martin F."/>
            <person name="Grigoriev I.V."/>
            <person name="Watkinson S.C."/>
        </authorList>
    </citation>
    <scope>NUCLEOTIDE SEQUENCE</scope>
    <source>
        <strain evidence="2">S7.9</strain>
    </source>
</reference>
<feature type="compositionally biased region" description="Basic and acidic residues" evidence="1">
    <location>
        <begin position="272"/>
        <end position="283"/>
    </location>
</feature>
<dbReference type="Proteomes" id="UP000008064">
    <property type="component" value="Unassembled WGS sequence"/>
</dbReference>
<gene>
    <name evidence="2" type="ORF">SERLADRAFT_439733</name>
</gene>